<accession>A0A445FCG2</accession>
<dbReference type="FunFam" id="1.20.1250.20:FF:000152">
    <property type="entry name" value="Plastidic glucose transporter 4"/>
    <property type="match status" value="1"/>
</dbReference>
<dbReference type="GO" id="GO:0005351">
    <property type="term" value="F:carbohydrate:proton symporter activity"/>
    <property type="evidence" value="ECO:0007669"/>
    <property type="project" value="TreeGrafter"/>
</dbReference>
<dbReference type="PROSITE" id="PS50850">
    <property type="entry name" value="MFS"/>
    <property type="match status" value="1"/>
</dbReference>
<dbReference type="Pfam" id="PF00083">
    <property type="entry name" value="Sugar_tr"/>
    <property type="match status" value="1"/>
</dbReference>
<dbReference type="Proteomes" id="UP000289340">
    <property type="component" value="Chromosome 19"/>
</dbReference>
<evidence type="ECO:0000256" key="7">
    <source>
        <dbReference type="RuleBase" id="RU003346"/>
    </source>
</evidence>
<keyword evidence="4 8" id="KW-0812">Transmembrane</keyword>
<feature type="transmembrane region" description="Helical" evidence="8">
    <location>
        <begin position="410"/>
        <end position="429"/>
    </location>
</feature>
<feature type="domain" description="Major facilitator superfamily (MFS) profile" evidence="9">
    <location>
        <begin position="109"/>
        <end position="442"/>
    </location>
</feature>
<proteinExistence type="inferred from homology"/>
<gene>
    <name evidence="10" type="ORF">D0Y65_050522</name>
</gene>
<dbReference type="EMBL" id="QZWG01000019">
    <property type="protein sequence ID" value="RZB46524.1"/>
    <property type="molecule type" value="Genomic_DNA"/>
</dbReference>
<keyword evidence="3 7" id="KW-0813">Transport</keyword>
<feature type="transmembrane region" description="Helical" evidence="8">
    <location>
        <begin position="202"/>
        <end position="223"/>
    </location>
</feature>
<keyword evidence="5 8" id="KW-1133">Transmembrane helix</keyword>
<dbReference type="PRINTS" id="PR00171">
    <property type="entry name" value="SUGRTRNSPORT"/>
</dbReference>
<evidence type="ECO:0000256" key="5">
    <source>
        <dbReference type="ARBA" id="ARBA00022989"/>
    </source>
</evidence>
<reference evidence="10 11" key="1">
    <citation type="submission" date="2018-09" db="EMBL/GenBank/DDBJ databases">
        <title>A high-quality reference genome of wild soybean provides a powerful tool to mine soybean genomes.</title>
        <authorList>
            <person name="Xie M."/>
            <person name="Chung C.Y.L."/>
            <person name="Li M.-W."/>
            <person name="Wong F.-L."/>
            <person name="Chan T.-F."/>
            <person name="Lam H.-M."/>
        </authorList>
    </citation>
    <scope>NUCLEOTIDE SEQUENCE [LARGE SCALE GENOMIC DNA]</scope>
    <source>
        <strain evidence="11">cv. W05</strain>
        <tissue evidence="10">Hypocotyl of etiolated seedlings</tissue>
    </source>
</reference>
<evidence type="ECO:0000259" key="9">
    <source>
        <dbReference type="PROSITE" id="PS50850"/>
    </source>
</evidence>
<evidence type="ECO:0000256" key="4">
    <source>
        <dbReference type="ARBA" id="ARBA00022692"/>
    </source>
</evidence>
<dbReference type="SUPFAM" id="SSF103473">
    <property type="entry name" value="MFS general substrate transporter"/>
    <property type="match status" value="1"/>
</dbReference>
<feature type="transmembrane region" description="Helical" evidence="8">
    <location>
        <begin position="145"/>
        <end position="165"/>
    </location>
</feature>
<evidence type="ECO:0000313" key="11">
    <source>
        <dbReference type="Proteomes" id="UP000289340"/>
    </source>
</evidence>
<feature type="transmembrane region" description="Helical" evidence="8">
    <location>
        <begin position="346"/>
        <end position="370"/>
    </location>
</feature>
<dbReference type="PROSITE" id="PS00217">
    <property type="entry name" value="SUGAR_TRANSPORT_2"/>
    <property type="match status" value="1"/>
</dbReference>
<dbReference type="GO" id="GO:0016020">
    <property type="term" value="C:membrane"/>
    <property type="evidence" value="ECO:0007669"/>
    <property type="project" value="UniProtKB-SubCell"/>
</dbReference>
<feature type="transmembrane region" description="Helical" evidence="8">
    <location>
        <begin position="262"/>
        <end position="284"/>
    </location>
</feature>
<dbReference type="InterPro" id="IPR005828">
    <property type="entry name" value="MFS_sugar_transport-like"/>
</dbReference>
<evidence type="ECO:0000313" key="10">
    <source>
        <dbReference type="EMBL" id="RZB46524.1"/>
    </source>
</evidence>
<dbReference type="InterPro" id="IPR036259">
    <property type="entry name" value="MFS_trans_sf"/>
</dbReference>
<protein>
    <submittedName>
        <fullName evidence="10">Plastidic glucose transporter 4 isoform B</fullName>
    </submittedName>
</protein>
<feature type="transmembrane region" description="Helical" evidence="8">
    <location>
        <begin position="382"/>
        <end position="403"/>
    </location>
</feature>
<dbReference type="PANTHER" id="PTHR48022">
    <property type="entry name" value="PLASTIDIC GLUCOSE TRANSPORTER 4"/>
    <property type="match status" value="1"/>
</dbReference>
<comment type="similarity">
    <text evidence="2 7">Belongs to the major facilitator superfamily. Sugar transporter (TC 2.A.1.1) family.</text>
</comment>
<sequence>MQASTFGVEEATFGVQSRRGLVGFREFRNGSVLRPRRVCMANNNIDLCGLRLGSVTMETELTNARVGFGGIFGPSVKPRSVRVMASDGKIEDVVPATPQGKSSGDVLPYVGVACLGAILFGYHLGVVNGALEYLAKDLAITENTVLQGWIVSTLLAGATVGSFTGGSLADQFGRTRTFQLASIPLAIGAFLGATAQSVQPMIIGRLLAGIGIGVTSAIVPLYISEISPTEIRGALGSVNQLFICIGILLALVAGLPLAGNPIWWRSMFGIAVVPSVLLALGMAISPESPRWLVQQGKISEAEKAIKTLYGQERVAAVMHDLTTASQGSSEPEAGWFDLFSSRYWKVVSVGAALFLFQQLAGINAVVYYSTSVFRSAGIASDVAASALVGASNVFGTCIASSLMDKQGRKSLLITSFSGMVIVVFSTHLVRPKAYNVRCYMMD</sequence>
<dbReference type="Gene3D" id="1.20.1250.20">
    <property type="entry name" value="MFS general substrate transporter like domains"/>
    <property type="match status" value="1"/>
</dbReference>
<feature type="transmembrane region" description="Helical" evidence="8">
    <location>
        <begin position="177"/>
        <end position="196"/>
    </location>
</feature>
<comment type="caution">
    <text evidence="10">The sequence shown here is derived from an EMBL/GenBank/DDBJ whole genome shotgun (WGS) entry which is preliminary data.</text>
</comment>
<evidence type="ECO:0000256" key="2">
    <source>
        <dbReference type="ARBA" id="ARBA00010992"/>
    </source>
</evidence>
<dbReference type="InterPro" id="IPR020846">
    <property type="entry name" value="MFS_dom"/>
</dbReference>
<name>A0A445FCG2_GLYSO</name>
<organism evidence="10 11">
    <name type="scientific">Glycine soja</name>
    <name type="common">Wild soybean</name>
    <dbReference type="NCBI Taxonomy" id="3848"/>
    <lineage>
        <taxon>Eukaryota</taxon>
        <taxon>Viridiplantae</taxon>
        <taxon>Streptophyta</taxon>
        <taxon>Embryophyta</taxon>
        <taxon>Tracheophyta</taxon>
        <taxon>Spermatophyta</taxon>
        <taxon>Magnoliopsida</taxon>
        <taxon>eudicotyledons</taxon>
        <taxon>Gunneridae</taxon>
        <taxon>Pentapetalae</taxon>
        <taxon>rosids</taxon>
        <taxon>fabids</taxon>
        <taxon>Fabales</taxon>
        <taxon>Fabaceae</taxon>
        <taxon>Papilionoideae</taxon>
        <taxon>50 kb inversion clade</taxon>
        <taxon>NPAAA clade</taxon>
        <taxon>indigoferoid/millettioid clade</taxon>
        <taxon>Phaseoleae</taxon>
        <taxon>Glycine</taxon>
        <taxon>Glycine subgen. Soja</taxon>
    </lineage>
</organism>
<evidence type="ECO:0000256" key="6">
    <source>
        <dbReference type="ARBA" id="ARBA00023136"/>
    </source>
</evidence>
<keyword evidence="6 8" id="KW-0472">Membrane</keyword>
<keyword evidence="11" id="KW-1185">Reference proteome</keyword>
<dbReference type="NCBIfam" id="TIGR00879">
    <property type="entry name" value="SP"/>
    <property type="match status" value="1"/>
</dbReference>
<evidence type="ECO:0000256" key="1">
    <source>
        <dbReference type="ARBA" id="ARBA00004141"/>
    </source>
</evidence>
<feature type="transmembrane region" description="Helical" evidence="8">
    <location>
        <begin position="106"/>
        <end position="125"/>
    </location>
</feature>
<comment type="subcellular location">
    <subcellularLocation>
        <location evidence="1">Membrane</location>
        <topology evidence="1">Multi-pass membrane protein</topology>
    </subcellularLocation>
</comment>
<keyword evidence="10" id="KW-0762">Sugar transport</keyword>
<dbReference type="PANTHER" id="PTHR48022:SF2">
    <property type="entry name" value="PLASTIDIC GLUCOSE TRANSPORTER 4"/>
    <property type="match status" value="1"/>
</dbReference>
<dbReference type="InterPro" id="IPR050360">
    <property type="entry name" value="MFS_Sugar_Transporters"/>
</dbReference>
<evidence type="ECO:0000256" key="8">
    <source>
        <dbReference type="SAM" id="Phobius"/>
    </source>
</evidence>
<evidence type="ECO:0000256" key="3">
    <source>
        <dbReference type="ARBA" id="ARBA00022448"/>
    </source>
</evidence>
<dbReference type="CDD" id="cd17315">
    <property type="entry name" value="MFS_GLUT_like"/>
    <property type="match status" value="1"/>
</dbReference>
<dbReference type="AlphaFoldDB" id="A0A445FCG2"/>
<dbReference type="InterPro" id="IPR005829">
    <property type="entry name" value="Sugar_transporter_CS"/>
</dbReference>
<dbReference type="InterPro" id="IPR003663">
    <property type="entry name" value="Sugar/inositol_transpt"/>
</dbReference>
<feature type="transmembrane region" description="Helical" evidence="8">
    <location>
        <begin position="235"/>
        <end position="256"/>
    </location>
</feature>